<comment type="caution">
    <text evidence="2">The sequence shown here is derived from an EMBL/GenBank/DDBJ whole genome shotgun (WGS) entry which is preliminary data.</text>
</comment>
<organism evidence="2 3">
    <name type="scientific">Pleodorina starrii</name>
    <dbReference type="NCBI Taxonomy" id="330485"/>
    <lineage>
        <taxon>Eukaryota</taxon>
        <taxon>Viridiplantae</taxon>
        <taxon>Chlorophyta</taxon>
        <taxon>core chlorophytes</taxon>
        <taxon>Chlorophyceae</taxon>
        <taxon>CS clade</taxon>
        <taxon>Chlamydomonadales</taxon>
        <taxon>Volvocaceae</taxon>
        <taxon>Pleodorina</taxon>
    </lineage>
</organism>
<dbReference type="EMBL" id="BRXU01000008">
    <property type="protein sequence ID" value="GLC53673.1"/>
    <property type="molecule type" value="Genomic_DNA"/>
</dbReference>
<reference evidence="2 3" key="2">
    <citation type="journal article" date="2023" name="Commun. Biol.">
        <title>Reorganization of the ancestral sex-determining regions during the evolution of trioecy in Pleodorina starrii.</title>
        <authorList>
            <person name="Takahashi K."/>
            <person name="Suzuki S."/>
            <person name="Kawai-Toyooka H."/>
            <person name="Yamamoto K."/>
            <person name="Hamaji T."/>
            <person name="Ootsuki R."/>
            <person name="Yamaguchi H."/>
            <person name="Kawachi M."/>
            <person name="Higashiyama T."/>
            <person name="Nozaki H."/>
        </authorList>
    </citation>
    <scope>NUCLEOTIDE SEQUENCE [LARGE SCALE GENOMIC DNA]</scope>
    <source>
        <strain evidence="2 3">NIES-4479</strain>
    </source>
</reference>
<evidence type="ECO:0000313" key="3">
    <source>
        <dbReference type="Proteomes" id="UP001165080"/>
    </source>
</evidence>
<sequence length="103" mass="10503">MWATGAMRKTWQAGTPCVQQQAHHAATLQQAQLAQARAAAADSSGGDGGAFPVRGGGFGALHDCTGRGCGPQVWGLHPAWVWALRVARPEALAAPGCCQALAA</sequence>
<reference evidence="2" key="1">
    <citation type="submission" date="2022-08" db="EMBL/GenBank/DDBJ databases">
        <authorList>
            <person name="Takahashi K."/>
            <person name="Suzuki S."/>
            <person name="Kawachi M."/>
            <person name="Higashiyama T."/>
            <person name="Nozaki H."/>
        </authorList>
    </citation>
    <scope>NUCLEOTIDE SEQUENCE</scope>
    <source>
        <strain evidence="2">NIES-4479</strain>
    </source>
</reference>
<proteinExistence type="predicted"/>
<name>A0A9W6BZT4_9CHLO</name>
<evidence type="ECO:0000313" key="2">
    <source>
        <dbReference type="EMBL" id="GLC60805.1"/>
    </source>
</evidence>
<evidence type="ECO:0000313" key="1">
    <source>
        <dbReference type="EMBL" id="GLC53673.1"/>
    </source>
</evidence>
<dbReference type="Proteomes" id="UP001165080">
    <property type="component" value="Unassembled WGS sequence"/>
</dbReference>
<protein>
    <submittedName>
        <fullName evidence="2">Uncharacterized protein</fullName>
    </submittedName>
</protein>
<dbReference type="EMBL" id="BRXU01000038">
    <property type="protein sequence ID" value="GLC60805.1"/>
    <property type="molecule type" value="Genomic_DNA"/>
</dbReference>
<keyword evidence="3" id="KW-1185">Reference proteome</keyword>
<gene>
    <name evidence="2" type="primary">PLESTB002648</name>
    <name evidence="1" type="synonym">PLESTB001237</name>
    <name evidence="1" type="ORF">PLESTB_000775000</name>
    <name evidence="2" type="ORF">PLESTB_001672900</name>
</gene>
<dbReference type="AlphaFoldDB" id="A0A9W6BZT4"/>
<accession>A0A9W6BZT4</accession>